<accession>A0A1F7YM33</accession>
<evidence type="ECO:0000259" key="2">
    <source>
        <dbReference type="Pfam" id="PF24709"/>
    </source>
</evidence>
<reference evidence="3 4" key="1">
    <citation type="journal article" date="2016" name="Nat. Commun.">
        <title>Thousands of microbial genomes shed light on interconnected biogeochemical processes in an aquifer system.</title>
        <authorList>
            <person name="Anantharaman K."/>
            <person name="Brown C.T."/>
            <person name="Hug L.A."/>
            <person name="Sharon I."/>
            <person name="Castelle C.J."/>
            <person name="Probst A.J."/>
            <person name="Thomas B.C."/>
            <person name="Singh A."/>
            <person name="Wilkins M.J."/>
            <person name="Karaoz U."/>
            <person name="Brodie E.L."/>
            <person name="Williams K.H."/>
            <person name="Hubbard S.S."/>
            <person name="Banfield J.F."/>
        </authorList>
    </citation>
    <scope>NUCLEOTIDE SEQUENCE [LARGE SCALE GENOMIC DNA]</scope>
</reference>
<feature type="transmembrane region" description="Helical" evidence="1">
    <location>
        <begin position="82"/>
        <end position="102"/>
    </location>
</feature>
<keyword evidence="1" id="KW-0472">Membrane</keyword>
<dbReference type="Pfam" id="PF24709">
    <property type="entry name" value="DUF7670"/>
    <property type="match status" value="1"/>
</dbReference>
<feature type="transmembrane region" description="Helical" evidence="1">
    <location>
        <begin position="35"/>
        <end position="55"/>
    </location>
</feature>
<comment type="caution">
    <text evidence="3">The sequence shown here is derived from an EMBL/GenBank/DDBJ whole genome shotgun (WGS) entry which is preliminary data.</text>
</comment>
<evidence type="ECO:0000256" key="1">
    <source>
        <dbReference type="SAM" id="Phobius"/>
    </source>
</evidence>
<name>A0A1F7YM33_9BACT</name>
<organism evidence="3 4">
    <name type="scientific">Candidatus Woesebacteria bacterium RIFCSPHIGHO2_01_FULL_41_10</name>
    <dbReference type="NCBI Taxonomy" id="1802500"/>
    <lineage>
        <taxon>Bacteria</taxon>
        <taxon>Candidatus Woeseibacteriota</taxon>
    </lineage>
</organism>
<protein>
    <recommendedName>
        <fullName evidence="2">DUF7670 domain-containing protein</fullName>
    </recommendedName>
</protein>
<feature type="domain" description="DUF7670" evidence="2">
    <location>
        <begin position="2"/>
        <end position="100"/>
    </location>
</feature>
<gene>
    <name evidence="3" type="ORF">A2801_02585</name>
</gene>
<dbReference type="AlphaFoldDB" id="A0A1F7YM33"/>
<dbReference type="Proteomes" id="UP000177263">
    <property type="component" value="Unassembled WGS sequence"/>
</dbReference>
<keyword evidence="1" id="KW-1133">Transmembrane helix</keyword>
<feature type="transmembrane region" description="Helical" evidence="1">
    <location>
        <begin position="12"/>
        <end position="29"/>
    </location>
</feature>
<sequence>MLKTVFFWFPRILSILFTAFISIFAFDVFGSPQWFLALLIHLIPTSILISITVIAWKKEIVGGFLFLLGGFLTLILTHYEAFVLTIPAFVIGLLFMIVGHFFKAKK</sequence>
<dbReference type="EMBL" id="MGGM01000031">
    <property type="protein sequence ID" value="OGM28396.1"/>
    <property type="molecule type" value="Genomic_DNA"/>
</dbReference>
<proteinExistence type="predicted"/>
<evidence type="ECO:0000313" key="4">
    <source>
        <dbReference type="Proteomes" id="UP000177263"/>
    </source>
</evidence>
<keyword evidence="1" id="KW-0812">Transmembrane</keyword>
<dbReference type="InterPro" id="IPR056087">
    <property type="entry name" value="DUF7670"/>
</dbReference>
<feature type="transmembrane region" description="Helical" evidence="1">
    <location>
        <begin position="60"/>
        <end position="76"/>
    </location>
</feature>
<evidence type="ECO:0000313" key="3">
    <source>
        <dbReference type="EMBL" id="OGM28396.1"/>
    </source>
</evidence>